<dbReference type="InterPro" id="IPR000727">
    <property type="entry name" value="T_SNARE_dom"/>
</dbReference>
<dbReference type="EMBL" id="RSCD01000007">
    <property type="protein sequence ID" value="RSH91810.1"/>
    <property type="molecule type" value="Genomic_DNA"/>
</dbReference>
<feature type="compositionally biased region" description="Basic and acidic residues" evidence="1">
    <location>
        <begin position="81"/>
        <end position="91"/>
    </location>
</feature>
<dbReference type="Proteomes" id="UP000279259">
    <property type="component" value="Unassembled WGS sequence"/>
</dbReference>
<dbReference type="STRING" id="1890683.A0A427YL62"/>
<keyword evidence="4" id="KW-1185">Reference proteome</keyword>
<dbReference type="SMART" id="SM00397">
    <property type="entry name" value="t_SNARE"/>
    <property type="match status" value="1"/>
</dbReference>
<feature type="domain" description="T-SNARE coiled-coil homology" evidence="2">
    <location>
        <begin position="193"/>
        <end position="255"/>
    </location>
</feature>
<proteinExistence type="predicted"/>
<dbReference type="AlphaFoldDB" id="A0A427YL62"/>
<feature type="region of interest" description="Disordered" evidence="1">
    <location>
        <begin position="158"/>
        <end position="185"/>
    </location>
</feature>
<feature type="compositionally biased region" description="Pro residues" evidence="1">
    <location>
        <begin position="264"/>
        <end position="280"/>
    </location>
</feature>
<organism evidence="3 4">
    <name type="scientific">Saitozyma podzolica</name>
    <dbReference type="NCBI Taxonomy" id="1890683"/>
    <lineage>
        <taxon>Eukaryota</taxon>
        <taxon>Fungi</taxon>
        <taxon>Dikarya</taxon>
        <taxon>Basidiomycota</taxon>
        <taxon>Agaricomycotina</taxon>
        <taxon>Tremellomycetes</taxon>
        <taxon>Tremellales</taxon>
        <taxon>Trimorphomycetaceae</taxon>
        <taxon>Saitozyma</taxon>
    </lineage>
</organism>
<dbReference type="PROSITE" id="PS50192">
    <property type="entry name" value="T_SNARE"/>
    <property type="match status" value="1"/>
</dbReference>
<dbReference type="Gene3D" id="1.20.5.110">
    <property type="match status" value="1"/>
</dbReference>
<accession>A0A427YL62</accession>
<evidence type="ECO:0000259" key="2">
    <source>
        <dbReference type="PROSITE" id="PS50192"/>
    </source>
</evidence>
<feature type="region of interest" description="Disordered" evidence="1">
    <location>
        <begin position="62"/>
        <end position="91"/>
    </location>
</feature>
<evidence type="ECO:0000256" key="1">
    <source>
        <dbReference type="SAM" id="MobiDB-lite"/>
    </source>
</evidence>
<sequence>MTSTPSLATLSQRLTSTSSLLLERSRVLSLNLPPSASSQNQIVRNLTLIRGELDALEQQMVSSGLSTPTGVGAGGRRKSGKRAEGEAERQVREMGETYDRLVDTFSEDPVGKEKGKALKRVTRTPSPPSPISDPFGGPEPDDPFQEPTLPVVNVTDVESPTAAGEQRDLPFRDHPEREGDGDRTPQEMLSQQQVLMDDQDERLNLLSNSIGRQNHLSIQIGSELDLHHELLEDTDAAMDRTASRLHSARRRLDRVADDAKQYACPPPGDSPSTGSPPPPASLETSLSTAS</sequence>
<gene>
    <name evidence="3" type="ORF">EHS25_009180</name>
</gene>
<evidence type="ECO:0000313" key="4">
    <source>
        <dbReference type="Proteomes" id="UP000279259"/>
    </source>
</evidence>
<reference evidence="3 4" key="1">
    <citation type="submission" date="2018-11" db="EMBL/GenBank/DDBJ databases">
        <title>Genome sequence of Saitozyma podzolica DSM 27192.</title>
        <authorList>
            <person name="Aliyu H."/>
            <person name="Gorte O."/>
            <person name="Ochsenreither K."/>
        </authorList>
    </citation>
    <scope>NUCLEOTIDE SEQUENCE [LARGE SCALE GENOMIC DNA]</scope>
    <source>
        <strain evidence="3 4">DSM 27192</strain>
    </source>
</reference>
<feature type="compositionally biased region" description="Basic and acidic residues" evidence="1">
    <location>
        <begin position="165"/>
        <end position="185"/>
    </location>
</feature>
<feature type="region of interest" description="Disordered" evidence="1">
    <location>
        <begin position="107"/>
        <end position="146"/>
    </location>
</feature>
<dbReference type="OrthoDB" id="244190at2759"/>
<name>A0A427YL62_9TREE</name>
<protein>
    <recommendedName>
        <fullName evidence="2">t-SNARE coiled-coil homology domain-containing protein</fullName>
    </recommendedName>
</protein>
<dbReference type="CDD" id="cd15859">
    <property type="entry name" value="SNARE_SYN8"/>
    <property type="match status" value="1"/>
</dbReference>
<comment type="caution">
    <text evidence="3">The sequence shown here is derived from an EMBL/GenBank/DDBJ whole genome shotgun (WGS) entry which is preliminary data.</text>
</comment>
<feature type="region of interest" description="Disordered" evidence="1">
    <location>
        <begin position="242"/>
        <end position="290"/>
    </location>
</feature>
<evidence type="ECO:0000313" key="3">
    <source>
        <dbReference type="EMBL" id="RSH91810.1"/>
    </source>
</evidence>
<dbReference type="SUPFAM" id="SSF58038">
    <property type="entry name" value="SNARE fusion complex"/>
    <property type="match status" value="1"/>
</dbReference>